<dbReference type="Gene3D" id="1.20.120.330">
    <property type="entry name" value="Nucleotidyltransferases domain 2"/>
    <property type="match status" value="1"/>
</dbReference>
<organism evidence="1 2">
    <name type="scientific">Amphiplicatus metriothermophilus</name>
    <dbReference type="NCBI Taxonomy" id="1519374"/>
    <lineage>
        <taxon>Bacteria</taxon>
        <taxon>Pseudomonadati</taxon>
        <taxon>Pseudomonadota</taxon>
        <taxon>Alphaproteobacteria</taxon>
        <taxon>Parvularculales</taxon>
        <taxon>Parvularculaceae</taxon>
        <taxon>Amphiplicatus</taxon>
    </lineage>
</organism>
<dbReference type="Proteomes" id="UP000198346">
    <property type="component" value="Unassembled WGS sequence"/>
</dbReference>
<dbReference type="AlphaFoldDB" id="A0A239PJU0"/>
<accession>A0A239PJU0</accession>
<reference evidence="1 2" key="1">
    <citation type="submission" date="2017-07" db="EMBL/GenBank/DDBJ databases">
        <authorList>
            <person name="Sun Z.S."/>
            <person name="Albrecht U."/>
            <person name="Echele G."/>
            <person name="Lee C.C."/>
        </authorList>
    </citation>
    <scope>NUCLEOTIDE SEQUENCE [LARGE SCALE GENOMIC DNA]</scope>
    <source>
        <strain evidence="1 2">CGMCC 1.12710</strain>
    </source>
</reference>
<gene>
    <name evidence="1" type="ORF">SAMN06297382_0083</name>
</gene>
<name>A0A239PJU0_9PROT</name>
<evidence type="ECO:0000313" key="2">
    <source>
        <dbReference type="Proteomes" id="UP000198346"/>
    </source>
</evidence>
<dbReference type="RefSeq" id="WP_200815184.1">
    <property type="nucleotide sequence ID" value="NZ_FZQA01000001.1"/>
</dbReference>
<sequence>MQARDLLQTARKLARSRGKPRQSDLRRAISTTYYAAFHCLAQSCADYMVGTNAKTRSKHAWRQVYRALEHGFSRSACKDSLINDFPKEIRDFSNTFIEMQEKRHQADYDPYARFEKSEALQDILRVEAAIDAFRQAPLKDKRAFCAFVLFKKRP</sequence>
<dbReference type="EMBL" id="FZQA01000001">
    <property type="protein sequence ID" value="SNT67593.1"/>
    <property type="molecule type" value="Genomic_DNA"/>
</dbReference>
<protein>
    <submittedName>
        <fullName evidence="1">Uncharacterized protein, contains HEPN domain, UPF0332 family</fullName>
    </submittedName>
</protein>
<keyword evidence="2" id="KW-1185">Reference proteome</keyword>
<evidence type="ECO:0000313" key="1">
    <source>
        <dbReference type="EMBL" id="SNT67593.1"/>
    </source>
</evidence>
<proteinExistence type="predicted"/>